<sequence length="293" mass="32066">MDEKIAWDDLRLFLHVAETGGLSGAARRTGSSAATIGRRMLTLEQQAGQPLFHRALTGYTLTQVGQALLERVRVMQAAAVPVRELLAAQTETPLIRLSAGTATTMFLADRFSRLHRPDDGFRLNFVTTEAIMDIAHREIDLGIRNRPAEAGNLASCPLGTIRFAPYRSWSVARPELLGWVAIDPSHARHPAGHWLHQQGVTISVLASSMAAVHALVRAGAGIGIMPCMFGDSDPALARAGPIIEELTEQQHLVMHDDDRHRPPIRRLAARISALYNENTELLAGLRPLRGQII</sequence>
<name>A0A926GNK7_9RHOB</name>
<protein>
    <submittedName>
        <fullName evidence="6">LysR family transcriptional regulator</fullName>
    </submittedName>
</protein>
<reference evidence="6" key="1">
    <citation type="submission" date="2020-08" db="EMBL/GenBank/DDBJ databases">
        <title>Paracoccus amoyensis sp. nov., isolated from the surface seawater at coast of Xiamen, Fujian.</title>
        <authorList>
            <person name="Lyu L."/>
        </authorList>
    </citation>
    <scope>NUCLEOTIDE SEQUENCE</scope>
    <source>
        <strain evidence="6">11-3</strain>
    </source>
</reference>
<dbReference type="InterPro" id="IPR005119">
    <property type="entry name" value="LysR_subst-bd"/>
</dbReference>
<dbReference type="InterPro" id="IPR000847">
    <property type="entry name" value="LysR_HTH_N"/>
</dbReference>
<dbReference type="GO" id="GO:0003700">
    <property type="term" value="F:DNA-binding transcription factor activity"/>
    <property type="evidence" value="ECO:0007669"/>
    <property type="project" value="InterPro"/>
</dbReference>
<dbReference type="PANTHER" id="PTHR30579:SF3">
    <property type="entry name" value="TRANSCRIPTIONAL REGULATORY PROTEIN"/>
    <property type="match status" value="1"/>
</dbReference>
<dbReference type="Gene3D" id="1.10.10.10">
    <property type="entry name" value="Winged helix-like DNA-binding domain superfamily/Winged helix DNA-binding domain"/>
    <property type="match status" value="1"/>
</dbReference>
<evidence type="ECO:0000259" key="5">
    <source>
        <dbReference type="PROSITE" id="PS50931"/>
    </source>
</evidence>
<keyword evidence="3" id="KW-0238">DNA-binding</keyword>
<keyword evidence="7" id="KW-1185">Reference proteome</keyword>
<dbReference type="InterPro" id="IPR036388">
    <property type="entry name" value="WH-like_DNA-bd_sf"/>
</dbReference>
<dbReference type="Pfam" id="PF03466">
    <property type="entry name" value="LysR_substrate"/>
    <property type="match status" value="1"/>
</dbReference>
<dbReference type="SUPFAM" id="SSF46785">
    <property type="entry name" value="Winged helix' DNA-binding domain"/>
    <property type="match status" value="1"/>
</dbReference>
<dbReference type="EMBL" id="JACOQL010000003">
    <property type="protein sequence ID" value="MBC9247130.1"/>
    <property type="molecule type" value="Genomic_DNA"/>
</dbReference>
<evidence type="ECO:0000256" key="4">
    <source>
        <dbReference type="ARBA" id="ARBA00023163"/>
    </source>
</evidence>
<dbReference type="Proteomes" id="UP000608594">
    <property type="component" value="Unassembled WGS sequence"/>
</dbReference>
<comment type="similarity">
    <text evidence="1">Belongs to the LysR transcriptional regulatory family.</text>
</comment>
<evidence type="ECO:0000256" key="2">
    <source>
        <dbReference type="ARBA" id="ARBA00023015"/>
    </source>
</evidence>
<evidence type="ECO:0000313" key="7">
    <source>
        <dbReference type="Proteomes" id="UP000608594"/>
    </source>
</evidence>
<dbReference type="AlphaFoldDB" id="A0A926GNK7"/>
<dbReference type="PROSITE" id="PS50931">
    <property type="entry name" value="HTH_LYSR"/>
    <property type="match status" value="1"/>
</dbReference>
<dbReference type="PANTHER" id="PTHR30579">
    <property type="entry name" value="TRANSCRIPTIONAL REGULATOR"/>
    <property type="match status" value="1"/>
</dbReference>
<accession>A0A926GNK7</accession>
<keyword evidence="2" id="KW-0805">Transcription regulation</keyword>
<proteinExistence type="inferred from homology"/>
<gene>
    <name evidence="6" type="ORF">H4P12_10455</name>
</gene>
<dbReference type="SUPFAM" id="SSF53850">
    <property type="entry name" value="Periplasmic binding protein-like II"/>
    <property type="match status" value="1"/>
</dbReference>
<dbReference type="Pfam" id="PF00126">
    <property type="entry name" value="HTH_1"/>
    <property type="match status" value="1"/>
</dbReference>
<evidence type="ECO:0000313" key="6">
    <source>
        <dbReference type="EMBL" id="MBC9247130.1"/>
    </source>
</evidence>
<dbReference type="GO" id="GO:0003677">
    <property type="term" value="F:DNA binding"/>
    <property type="evidence" value="ECO:0007669"/>
    <property type="project" value="UniProtKB-KW"/>
</dbReference>
<dbReference type="RefSeq" id="WP_187793630.1">
    <property type="nucleotide sequence ID" value="NZ_JACOQL010000003.1"/>
</dbReference>
<evidence type="ECO:0000256" key="3">
    <source>
        <dbReference type="ARBA" id="ARBA00023125"/>
    </source>
</evidence>
<organism evidence="6 7">
    <name type="scientific">Paracoccus amoyensis</name>
    <dbReference type="NCBI Taxonomy" id="2760093"/>
    <lineage>
        <taxon>Bacteria</taxon>
        <taxon>Pseudomonadati</taxon>
        <taxon>Pseudomonadota</taxon>
        <taxon>Alphaproteobacteria</taxon>
        <taxon>Rhodobacterales</taxon>
        <taxon>Paracoccaceae</taxon>
        <taxon>Paracoccus</taxon>
    </lineage>
</organism>
<comment type="caution">
    <text evidence="6">The sequence shown here is derived from an EMBL/GenBank/DDBJ whole genome shotgun (WGS) entry which is preliminary data.</text>
</comment>
<evidence type="ECO:0000256" key="1">
    <source>
        <dbReference type="ARBA" id="ARBA00009437"/>
    </source>
</evidence>
<dbReference type="Gene3D" id="3.40.190.290">
    <property type="match status" value="1"/>
</dbReference>
<dbReference type="InterPro" id="IPR050176">
    <property type="entry name" value="LTTR"/>
</dbReference>
<keyword evidence="4" id="KW-0804">Transcription</keyword>
<feature type="domain" description="HTH lysR-type" evidence="5">
    <location>
        <begin position="1"/>
        <end position="62"/>
    </location>
</feature>
<dbReference type="InterPro" id="IPR036390">
    <property type="entry name" value="WH_DNA-bd_sf"/>
</dbReference>